<protein>
    <recommendedName>
        <fullName evidence="1">glutathione transferase</fullName>
        <ecNumber evidence="1">2.5.1.18</ecNumber>
    </recommendedName>
</protein>
<gene>
    <name evidence="7" type="ORF">VE01_07981</name>
</gene>
<comment type="catalytic activity">
    <reaction evidence="3">
        <text>RX + glutathione = an S-substituted glutathione + a halide anion + H(+)</text>
        <dbReference type="Rhea" id="RHEA:16437"/>
        <dbReference type="ChEBI" id="CHEBI:15378"/>
        <dbReference type="ChEBI" id="CHEBI:16042"/>
        <dbReference type="ChEBI" id="CHEBI:17792"/>
        <dbReference type="ChEBI" id="CHEBI:57925"/>
        <dbReference type="ChEBI" id="CHEBI:90779"/>
        <dbReference type="EC" id="2.5.1.18"/>
    </reaction>
</comment>
<keyword evidence="8" id="KW-1185">Reference proteome</keyword>
<dbReference type="InterPro" id="IPR040079">
    <property type="entry name" value="Glutathione_S-Trfase"/>
</dbReference>
<comment type="similarity">
    <text evidence="4">Belongs to the GST superfamily.</text>
</comment>
<evidence type="ECO:0000256" key="3">
    <source>
        <dbReference type="ARBA" id="ARBA00047960"/>
    </source>
</evidence>
<dbReference type="Gene3D" id="1.20.1050.10">
    <property type="match status" value="1"/>
</dbReference>
<evidence type="ECO:0000256" key="4">
    <source>
        <dbReference type="RuleBase" id="RU003494"/>
    </source>
</evidence>
<evidence type="ECO:0000259" key="6">
    <source>
        <dbReference type="PROSITE" id="PS50405"/>
    </source>
</evidence>
<dbReference type="GO" id="GO:0005737">
    <property type="term" value="C:cytoplasm"/>
    <property type="evidence" value="ECO:0007669"/>
    <property type="project" value="TreeGrafter"/>
</dbReference>
<dbReference type="STRING" id="342668.A0A1B8GFN6"/>
<accession>A0A1B8GFN6</accession>
<dbReference type="SFLD" id="SFLDS00019">
    <property type="entry name" value="Glutathione_Transferase_(cytos"/>
    <property type="match status" value="1"/>
</dbReference>
<dbReference type="InterPro" id="IPR010987">
    <property type="entry name" value="Glutathione-S-Trfase_C-like"/>
</dbReference>
<evidence type="ECO:0000313" key="8">
    <source>
        <dbReference type="Proteomes" id="UP000091956"/>
    </source>
</evidence>
<dbReference type="Pfam" id="PF02798">
    <property type="entry name" value="GST_N"/>
    <property type="match status" value="1"/>
</dbReference>
<dbReference type="SFLD" id="SFLDG00358">
    <property type="entry name" value="Main_(cytGST)"/>
    <property type="match status" value="1"/>
</dbReference>
<dbReference type="InterPro" id="IPR036249">
    <property type="entry name" value="Thioredoxin-like_sf"/>
</dbReference>
<name>A0A1B8GFN6_9PEZI</name>
<evidence type="ECO:0000259" key="5">
    <source>
        <dbReference type="PROSITE" id="PS50404"/>
    </source>
</evidence>
<evidence type="ECO:0000256" key="2">
    <source>
        <dbReference type="ARBA" id="ARBA00022679"/>
    </source>
</evidence>
<dbReference type="Proteomes" id="UP000091956">
    <property type="component" value="Unassembled WGS sequence"/>
</dbReference>
<dbReference type="GO" id="GO:0006749">
    <property type="term" value="P:glutathione metabolic process"/>
    <property type="evidence" value="ECO:0007669"/>
    <property type="project" value="TreeGrafter"/>
</dbReference>
<dbReference type="PANTHER" id="PTHR43900:SF3">
    <property type="entry name" value="GLUTATHIONE S-TRANSFERASE RHO"/>
    <property type="match status" value="1"/>
</dbReference>
<evidence type="ECO:0000313" key="7">
    <source>
        <dbReference type="EMBL" id="OBT94645.2"/>
    </source>
</evidence>
<dbReference type="SUPFAM" id="SSF47616">
    <property type="entry name" value="GST C-terminal domain-like"/>
    <property type="match status" value="1"/>
</dbReference>
<dbReference type="GO" id="GO:0043295">
    <property type="term" value="F:glutathione binding"/>
    <property type="evidence" value="ECO:0007669"/>
    <property type="project" value="TreeGrafter"/>
</dbReference>
<sequence>MSIKLYGAVSSWNTLRARHALLEKGMTVEEISLNLSAQEQKRPDYLALNPFGKVPVLTEGDFTLFESRAIARYVAWKYSSLGKPLIPDVENSRSIALFEEAASIELTQFDHFAQPLVLKEIIARFQGKVVPEDEILPLLQTLNVNLDIIDRILSKQSFMAGRQYSLVDGFYMPLLHMLLKVGYQGLILERKHLKHWWETVSERPAWKEAVQPLNNLYDTF</sequence>
<feature type="domain" description="GST N-terminal" evidence="5">
    <location>
        <begin position="1"/>
        <end position="82"/>
    </location>
</feature>
<dbReference type="AlphaFoldDB" id="A0A1B8GFN6"/>
<dbReference type="Pfam" id="PF00043">
    <property type="entry name" value="GST_C"/>
    <property type="match status" value="1"/>
</dbReference>
<dbReference type="PANTHER" id="PTHR43900">
    <property type="entry name" value="GLUTATHIONE S-TRANSFERASE RHO"/>
    <property type="match status" value="1"/>
</dbReference>
<dbReference type="EC" id="2.5.1.18" evidence="1"/>
<proteinExistence type="inferred from homology"/>
<dbReference type="SUPFAM" id="SSF52833">
    <property type="entry name" value="Thioredoxin-like"/>
    <property type="match status" value="1"/>
</dbReference>
<dbReference type="PROSITE" id="PS50404">
    <property type="entry name" value="GST_NTER"/>
    <property type="match status" value="1"/>
</dbReference>
<dbReference type="InterPro" id="IPR004045">
    <property type="entry name" value="Glutathione_S-Trfase_N"/>
</dbReference>
<dbReference type="RefSeq" id="XP_059319517.1">
    <property type="nucleotide sequence ID" value="XM_059463923.1"/>
</dbReference>
<dbReference type="PROSITE" id="PS50405">
    <property type="entry name" value="GST_CTER"/>
    <property type="match status" value="1"/>
</dbReference>
<dbReference type="EMBL" id="KV460242">
    <property type="protein sequence ID" value="OBT94645.2"/>
    <property type="molecule type" value="Genomic_DNA"/>
</dbReference>
<dbReference type="GO" id="GO:0004364">
    <property type="term" value="F:glutathione transferase activity"/>
    <property type="evidence" value="ECO:0007669"/>
    <property type="project" value="UniProtKB-EC"/>
</dbReference>
<dbReference type="GeneID" id="28841367"/>
<dbReference type="InterPro" id="IPR036282">
    <property type="entry name" value="Glutathione-S-Trfase_C_sf"/>
</dbReference>
<feature type="domain" description="GST C-terminal" evidence="6">
    <location>
        <begin position="87"/>
        <end position="220"/>
    </location>
</feature>
<dbReference type="InterPro" id="IPR004046">
    <property type="entry name" value="GST_C"/>
</dbReference>
<reference evidence="7 8" key="1">
    <citation type="submission" date="2016-03" db="EMBL/GenBank/DDBJ databases">
        <title>Comparative genomics of Pseudogymnoascus destructans, the fungus causing white-nose syndrome of bats.</title>
        <authorList>
            <person name="Palmer J.M."/>
            <person name="Drees K.P."/>
            <person name="Foster J.T."/>
            <person name="Lindner D.L."/>
        </authorList>
    </citation>
    <scope>NUCLEOTIDE SEQUENCE [LARGE SCALE GENOMIC DNA]</scope>
    <source>
        <strain evidence="7 8">UAMH 10579</strain>
    </source>
</reference>
<dbReference type="Gene3D" id="3.40.30.10">
    <property type="entry name" value="Glutaredoxin"/>
    <property type="match status" value="1"/>
</dbReference>
<evidence type="ECO:0000256" key="1">
    <source>
        <dbReference type="ARBA" id="ARBA00012452"/>
    </source>
</evidence>
<dbReference type="FunFam" id="3.40.30.10:FF:000016">
    <property type="entry name" value="Glutathione S-transferase F2"/>
    <property type="match status" value="1"/>
</dbReference>
<reference evidence="8" key="2">
    <citation type="journal article" date="2018" name="Nat. Commun.">
        <title>Extreme sensitivity to ultraviolet light in the fungal pathogen causing white-nose syndrome of bats.</title>
        <authorList>
            <person name="Palmer J.M."/>
            <person name="Drees K.P."/>
            <person name="Foster J.T."/>
            <person name="Lindner D.L."/>
        </authorList>
    </citation>
    <scope>NUCLEOTIDE SEQUENCE [LARGE SCALE GENOMIC DNA]</scope>
    <source>
        <strain evidence="8">UAMH 10579</strain>
    </source>
</reference>
<organism evidence="7 8">
    <name type="scientific">Pseudogymnoascus verrucosus</name>
    <dbReference type="NCBI Taxonomy" id="342668"/>
    <lineage>
        <taxon>Eukaryota</taxon>
        <taxon>Fungi</taxon>
        <taxon>Dikarya</taxon>
        <taxon>Ascomycota</taxon>
        <taxon>Pezizomycotina</taxon>
        <taxon>Leotiomycetes</taxon>
        <taxon>Thelebolales</taxon>
        <taxon>Thelebolaceae</taxon>
        <taxon>Pseudogymnoascus</taxon>
    </lineage>
</organism>
<keyword evidence="2" id="KW-0808">Transferase</keyword>